<sequence length="141" mass="16469">MQTERNKELTKHMISAVIDKYLEYGYLTWSLTKARTNDPLYTMHHHGYVEYLRVEAKEEGFTFHRTGVGHPDKNYTVVVKLNPQFEVVEVEIETSYFTHLEIAIDLHHVISEVMDQYHADGSLREPQAKNISDCICNRQGK</sequence>
<keyword evidence="2" id="KW-1185">Reference proteome</keyword>
<proteinExistence type="predicted"/>
<accession>A0A481W654</accession>
<dbReference type="EMBL" id="MK552327">
    <property type="protein sequence ID" value="QBJ02854.1"/>
    <property type="molecule type" value="Genomic_DNA"/>
</dbReference>
<name>A0A481W654_9CAUD</name>
<gene>
    <name evidence="1" type="ORF">PSA21_328</name>
</gene>
<evidence type="ECO:0000313" key="1">
    <source>
        <dbReference type="EMBL" id="QBJ02854.1"/>
    </source>
</evidence>
<reference evidence="1 2" key="1">
    <citation type="submission" date="2019-02" db="EMBL/GenBank/DDBJ databases">
        <authorList>
            <person name="Frampton R.A."/>
            <person name="Wojtus J.K."/>
            <person name="Fineran P.C."/>
            <person name="Hendrickson H.L."/>
        </authorList>
    </citation>
    <scope>NUCLEOTIDE SEQUENCE [LARGE SCALE GENOMIC DNA]</scope>
</reference>
<dbReference type="Proteomes" id="UP000294134">
    <property type="component" value="Segment"/>
</dbReference>
<organism evidence="1 2">
    <name type="scientific">Pseudomonas phage Psa21</name>
    <dbReference type="NCBI Taxonomy" id="2530023"/>
    <lineage>
        <taxon>Viruses</taxon>
        <taxon>Duplodnaviria</taxon>
        <taxon>Heunggongvirae</taxon>
        <taxon>Uroviricota</taxon>
        <taxon>Caudoviricetes</taxon>
        <taxon>Chimalliviridae</taxon>
        <taxon>Tepukevirus</taxon>
        <taxon>Tepukevirus Psa21</taxon>
    </lineage>
</organism>
<evidence type="ECO:0000313" key="2">
    <source>
        <dbReference type="Proteomes" id="UP000294134"/>
    </source>
</evidence>
<protein>
    <submittedName>
        <fullName evidence="1">Uncharacterized protein</fullName>
    </submittedName>
</protein>